<evidence type="ECO:0000313" key="3">
    <source>
        <dbReference type="EMBL" id="MDC2889718.1"/>
    </source>
</evidence>
<evidence type="ECO:0000256" key="1">
    <source>
        <dbReference type="SAM" id="MobiDB-lite"/>
    </source>
</evidence>
<feature type="compositionally biased region" description="Gly residues" evidence="1">
    <location>
        <begin position="66"/>
        <end position="78"/>
    </location>
</feature>
<protein>
    <submittedName>
        <fullName evidence="3">Uncharacterized protein</fullName>
    </submittedName>
</protein>
<feature type="region of interest" description="Disordered" evidence="1">
    <location>
        <begin position="48"/>
        <end position="78"/>
    </location>
</feature>
<proteinExistence type="predicted"/>
<organism evidence="3 4">
    <name type="scientific">Psychrosphaera algicola</name>
    <dbReference type="NCBI Taxonomy" id="3023714"/>
    <lineage>
        <taxon>Bacteria</taxon>
        <taxon>Pseudomonadati</taxon>
        <taxon>Pseudomonadota</taxon>
        <taxon>Gammaproteobacteria</taxon>
        <taxon>Alteromonadales</taxon>
        <taxon>Pseudoalteromonadaceae</taxon>
        <taxon>Psychrosphaera</taxon>
    </lineage>
</organism>
<keyword evidence="2" id="KW-1133">Transmembrane helix</keyword>
<dbReference type="Proteomes" id="UP001528411">
    <property type="component" value="Unassembled WGS sequence"/>
</dbReference>
<dbReference type="RefSeq" id="WP_272181095.1">
    <property type="nucleotide sequence ID" value="NZ_JAQOMS010000002.1"/>
</dbReference>
<accession>A0ABT5FDX7</accession>
<keyword evidence="2" id="KW-0472">Membrane</keyword>
<evidence type="ECO:0000313" key="4">
    <source>
        <dbReference type="Proteomes" id="UP001528411"/>
    </source>
</evidence>
<gene>
    <name evidence="3" type="ORF">PN838_14190</name>
</gene>
<dbReference type="EMBL" id="JAQOMS010000002">
    <property type="protein sequence ID" value="MDC2889718.1"/>
    <property type="molecule type" value="Genomic_DNA"/>
</dbReference>
<name>A0ABT5FDX7_9GAMM</name>
<evidence type="ECO:0000256" key="2">
    <source>
        <dbReference type="SAM" id="Phobius"/>
    </source>
</evidence>
<sequence>MKLVPFIISTVLFIAAYKKYTVEPHSKVIWIVVALALIFLVSAFRSKRSKLRHGDASSSWFDSDGGSSGGDGGGGGGD</sequence>
<keyword evidence="2" id="KW-0812">Transmembrane</keyword>
<comment type="caution">
    <text evidence="3">The sequence shown here is derived from an EMBL/GenBank/DDBJ whole genome shotgun (WGS) entry which is preliminary data.</text>
</comment>
<reference evidence="3 4" key="1">
    <citation type="submission" date="2023-01" db="EMBL/GenBank/DDBJ databases">
        <title>Psychrosphaera sp. nov., isolated from marine algae.</title>
        <authorList>
            <person name="Bayburt H."/>
            <person name="Choi B.J."/>
            <person name="Kim J.M."/>
            <person name="Choi D.G."/>
            <person name="Jeon C.O."/>
        </authorList>
    </citation>
    <scope>NUCLEOTIDE SEQUENCE [LARGE SCALE GENOMIC DNA]</scope>
    <source>
        <strain evidence="3 4">G1-22</strain>
    </source>
</reference>
<feature type="compositionally biased region" description="Low complexity" evidence="1">
    <location>
        <begin position="56"/>
        <end position="65"/>
    </location>
</feature>
<feature type="transmembrane region" description="Helical" evidence="2">
    <location>
        <begin position="28"/>
        <end position="44"/>
    </location>
</feature>
<keyword evidence="4" id="KW-1185">Reference proteome</keyword>